<accession>A0A7K9FN40</accession>
<keyword evidence="10" id="KW-1185">Reference proteome</keyword>
<dbReference type="GO" id="GO:0070545">
    <property type="term" value="C:PeBoW complex"/>
    <property type="evidence" value="ECO:0007669"/>
    <property type="project" value="TreeGrafter"/>
</dbReference>
<comment type="subcellular location">
    <subcellularLocation>
        <location evidence="1">Nucleus</location>
        <location evidence="1">Nucleolus</location>
    </subcellularLocation>
</comment>
<feature type="non-terminal residue" evidence="9">
    <location>
        <position position="1"/>
    </location>
</feature>
<dbReference type="GO" id="GO:0043021">
    <property type="term" value="F:ribonucleoprotein complex binding"/>
    <property type="evidence" value="ECO:0007669"/>
    <property type="project" value="TreeGrafter"/>
</dbReference>
<dbReference type="PROSITE" id="PS00678">
    <property type="entry name" value="WD_REPEATS_1"/>
    <property type="match status" value="1"/>
</dbReference>
<dbReference type="PROSITE" id="PS50294">
    <property type="entry name" value="WD_REPEATS_REGION"/>
    <property type="match status" value="1"/>
</dbReference>
<dbReference type="InterPro" id="IPR001680">
    <property type="entry name" value="WD40_rpt"/>
</dbReference>
<dbReference type="SMART" id="SM01035">
    <property type="entry name" value="BOP1NT"/>
    <property type="match status" value="1"/>
</dbReference>
<dbReference type="InterPro" id="IPR012953">
    <property type="entry name" value="BOP1_N_dom"/>
</dbReference>
<proteinExistence type="predicted"/>
<dbReference type="Pfam" id="PF08145">
    <property type="entry name" value="BOP1NT"/>
    <property type="match status" value="1"/>
</dbReference>
<evidence type="ECO:0000259" key="8">
    <source>
        <dbReference type="SMART" id="SM01035"/>
    </source>
</evidence>
<sequence length="364" mass="41316">QKLAWEQQEPAERKLNFVPQQYRCLRAVPAYSRFIHERFERCLDLYLCPRQRKMRVNVDPEDLIPKLPKPRDLQPFPTTQALVYRGHTSLVRCLSISPSGQWLVSGSDDCTVRFWEVCTARCMKTLPVGGVVRSVAWNPNPTVCLVAICVEQSVLLVNPCLGDKLLYGATDQLLESYVAPEEERVQPVQWVTATVEEHSKGVRLVVQHSKSKGLVQRVLSHPIRPYFFVATQRYVRVYNLLKQELTKKLMTNCKWVSSMAIHPGGTWPLCSPRSCRILHHKKALRSVAFHKHYPLFASGSDDGTVIVCHGMVYNDLLQNPLLVPVKVLKGHAITLDLGVLDVLFHPTQPWVFSSGADGTVRLYT</sequence>
<organism evidence="9 10">
    <name type="scientific">Stercorarius parasiticus</name>
    <name type="common">Parasitic jaeger</name>
    <name type="synonym">Arctic skua</name>
    <dbReference type="NCBI Taxonomy" id="54059"/>
    <lineage>
        <taxon>Eukaryota</taxon>
        <taxon>Metazoa</taxon>
        <taxon>Chordata</taxon>
        <taxon>Craniata</taxon>
        <taxon>Vertebrata</taxon>
        <taxon>Euteleostomi</taxon>
        <taxon>Archelosauria</taxon>
        <taxon>Archosauria</taxon>
        <taxon>Dinosauria</taxon>
        <taxon>Saurischia</taxon>
        <taxon>Theropoda</taxon>
        <taxon>Coelurosauria</taxon>
        <taxon>Aves</taxon>
        <taxon>Neognathae</taxon>
        <taxon>Neoaves</taxon>
        <taxon>Charadriiformes</taxon>
        <taxon>Stercorariidae</taxon>
        <taxon>Stercorarius</taxon>
    </lineage>
</organism>
<dbReference type="GO" id="GO:0030687">
    <property type="term" value="C:preribosome, large subunit precursor"/>
    <property type="evidence" value="ECO:0007669"/>
    <property type="project" value="TreeGrafter"/>
</dbReference>
<keyword evidence="6" id="KW-0539">Nucleus</keyword>
<evidence type="ECO:0000256" key="2">
    <source>
        <dbReference type="ARBA" id="ARBA00022517"/>
    </source>
</evidence>
<dbReference type="GO" id="GO:0000463">
    <property type="term" value="P:maturation of LSU-rRNA from tricistronic rRNA transcript (SSU-rRNA, 5.8S rRNA, LSU-rRNA)"/>
    <property type="evidence" value="ECO:0007669"/>
    <property type="project" value="TreeGrafter"/>
</dbReference>
<dbReference type="Pfam" id="PF00400">
    <property type="entry name" value="WD40"/>
    <property type="match status" value="3"/>
</dbReference>
<dbReference type="EMBL" id="VWZL01004087">
    <property type="protein sequence ID" value="NXG90009.1"/>
    <property type="molecule type" value="Genomic_DNA"/>
</dbReference>
<evidence type="ECO:0000256" key="6">
    <source>
        <dbReference type="ARBA" id="ARBA00023242"/>
    </source>
</evidence>
<dbReference type="PANTHER" id="PTHR17605:SF0">
    <property type="entry name" value="RIBOSOME BIOGENESIS PROTEIN BOP1"/>
    <property type="match status" value="1"/>
</dbReference>
<dbReference type="InterPro" id="IPR028598">
    <property type="entry name" value="BOP1/Erb1"/>
</dbReference>
<dbReference type="PROSITE" id="PS50082">
    <property type="entry name" value="WD_REPEATS_2"/>
    <property type="match status" value="1"/>
</dbReference>
<keyword evidence="3" id="KW-0698">rRNA processing</keyword>
<keyword evidence="5" id="KW-0677">Repeat</keyword>
<reference evidence="9 10" key="1">
    <citation type="submission" date="2019-09" db="EMBL/GenBank/DDBJ databases">
        <title>Bird 10,000 Genomes (B10K) Project - Family phase.</title>
        <authorList>
            <person name="Zhang G."/>
        </authorList>
    </citation>
    <scope>NUCLEOTIDE SEQUENCE [LARGE SCALE GENOMIC DNA]</scope>
    <source>
        <strain evidence="9">B10K-DU-001-20</strain>
        <tissue evidence="9">Muscle</tissue>
    </source>
</reference>
<dbReference type="Proteomes" id="UP000532908">
    <property type="component" value="Unassembled WGS sequence"/>
</dbReference>
<dbReference type="InterPro" id="IPR036322">
    <property type="entry name" value="WD40_repeat_dom_sf"/>
</dbReference>
<evidence type="ECO:0000256" key="7">
    <source>
        <dbReference type="PROSITE-ProRule" id="PRU00221"/>
    </source>
</evidence>
<dbReference type="InterPro" id="IPR015943">
    <property type="entry name" value="WD40/YVTN_repeat-like_dom_sf"/>
</dbReference>
<protein>
    <submittedName>
        <fullName evidence="9">BOP1 protein</fullName>
    </submittedName>
</protein>
<gene>
    <name evidence="9" type="primary">Bop1</name>
    <name evidence="9" type="ORF">STEPAR_R13163</name>
</gene>
<dbReference type="InterPro" id="IPR019775">
    <property type="entry name" value="WD40_repeat_CS"/>
</dbReference>
<evidence type="ECO:0000313" key="10">
    <source>
        <dbReference type="Proteomes" id="UP000532908"/>
    </source>
</evidence>
<dbReference type="SMART" id="SM00320">
    <property type="entry name" value="WD40"/>
    <property type="match status" value="4"/>
</dbReference>
<dbReference type="AlphaFoldDB" id="A0A7K9FN40"/>
<keyword evidence="4 7" id="KW-0853">WD repeat</keyword>
<evidence type="ECO:0000256" key="3">
    <source>
        <dbReference type="ARBA" id="ARBA00022552"/>
    </source>
</evidence>
<name>A0A7K9FN40_STEPR</name>
<evidence type="ECO:0000256" key="1">
    <source>
        <dbReference type="ARBA" id="ARBA00004604"/>
    </source>
</evidence>
<evidence type="ECO:0000313" key="9">
    <source>
        <dbReference type="EMBL" id="NXG90009.1"/>
    </source>
</evidence>
<evidence type="ECO:0000256" key="4">
    <source>
        <dbReference type="ARBA" id="ARBA00022574"/>
    </source>
</evidence>
<feature type="domain" description="BOP1 N-terminal" evidence="8">
    <location>
        <begin position="1"/>
        <end position="77"/>
    </location>
</feature>
<dbReference type="SUPFAM" id="SSF50978">
    <property type="entry name" value="WD40 repeat-like"/>
    <property type="match status" value="1"/>
</dbReference>
<dbReference type="Gene3D" id="2.130.10.10">
    <property type="entry name" value="YVTN repeat-like/Quinoprotein amine dehydrogenase"/>
    <property type="match status" value="2"/>
</dbReference>
<evidence type="ECO:0000256" key="5">
    <source>
        <dbReference type="ARBA" id="ARBA00022737"/>
    </source>
</evidence>
<comment type="caution">
    <text evidence="9">The sequence shown here is derived from an EMBL/GenBank/DDBJ whole genome shotgun (WGS) entry which is preliminary data.</text>
</comment>
<feature type="repeat" description="WD" evidence="7">
    <location>
        <begin position="84"/>
        <end position="125"/>
    </location>
</feature>
<keyword evidence="2" id="KW-0690">Ribosome biogenesis</keyword>
<feature type="non-terminal residue" evidence="9">
    <location>
        <position position="364"/>
    </location>
</feature>
<dbReference type="PANTHER" id="PTHR17605">
    <property type="entry name" value="RIBOSOME BIOGENESIS PROTEIN BOP1 BLOCK OF PROLIFERATION 1 PROTEIN"/>
    <property type="match status" value="1"/>
</dbReference>